<reference evidence="2" key="1">
    <citation type="journal article" date="2023" name="GigaByte">
        <title>Genome assembly of the bearded iris, Iris pallida Lam.</title>
        <authorList>
            <person name="Bruccoleri R.E."/>
            <person name="Oakeley E.J."/>
            <person name="Faust A.M.E."/>
            <person name="Altorfer M."/>
            <person name="Dessus-Babus S."/>
            <person name="Burckhardt D."/>
            <person name="Oertli M."/>
            <person name="Naumann U."/>
            <person name="Petersen F."/>
            <person name="Wong J."/>
        </authorList>
    </citation>
    <scope>NUCLEOTIDE SEQUENCE</scope>
    <source>
        <strain evidence="2">GSM-AAB239-AS_SAM_17_03QT</strain>
    </source>
</reference>
<organism evidence="2 3">
    <name type="scientific">Iris pallida</name>
    <name type="common">Sweet iris</name>
    <dbReference type="NCBI Taxonomy" id="29817"/>
    <lineage>
        <taxon>Eukaryota</taxon>
        <taxon>Viridiplantae</taxon>
        <taxon>Streptophyta</taxon>
        <taxon>Embryophyta</taxon>
        <taxon>Tracheophyta</taxon>
        <taxon>Spermatophyta</taxon>
        <taxon>Magnoliopsida</taxon>
        <taxon>Liliopsida</taxon>
        <taxon>Asparagales</taxon>
        <taxon>Iridaceae</taxon>
        <taxon>Iridoideae</taxon>
        <taxon>Irideae</taxon>
        <taxon>Iris</taxon>
    </lineage>
</organism>
<evidence type="ECO:0000313" key="2">
    <source>
        <dbReference type="EMBL" id="KAJ6807526.1"/>
    </source>
</evidence>
<protein>
    <submittedName>
        <fullName evidence="2">Kinesin-like protein KIN-UB isoform X2</fullName>
    </submittedName>
</protein>
<keyword evidence="1" id="KW-0812">Transmembrane</keyword>
<reference evidence="2" key="2">
    <citation type="submission" date="2023-04" db="EMBL/GenBank/DDBJ databases">
        <authorList>
            <person name="Bruccoleri R.E."/>
            <person name="Oakeley E.J."/>
            <person name="Faust A.-M."/>
            <person name="Dessus-Babus S."/>
            <person name="Altorfer M."/>
            <person name="Burckhardt D."/>
            <person name="Oertli M."/>
            <person name="Naumann U."/>
            <person name="Petersen F."/>
            <person name="Wong J."/>
        </authorList>
    </citation>
    <scope>NUCLEOTIDE SEQUENCE</scope>
    <source>
        <strain evidence="2">GSM-AAB239-AS_SAM_17_03QT</strain>
        <tissue evidence="2">Leaf</tissue>
    </source>
</reference>
<feature type="transmembrane region" description="Helical" evidence="1">
    <location>
        <begin position="79"/>
        <end position="101"/>
    </location>
</feature>
<comment type="caution">
    <text evidence="2">The sequence shown here is derived from an EMBL/GenBank/DDBJ whole genome shotgun (WGS) entry which is preliminary data.</text>
</comment>
<keyword evidence="1" id="KW-1133">Transmembrane helix</keyword>
<name>A0AAX6ETX4_IRIPA</name>
<proteinExistence type="predicted"/>
<evidence type="ECO:0000256" key="1">
    <source>
        <dbReference type="SAM" id="Phobius"/>
    </source>
</evidence>
<dbReference type="EMBL" id="JANAVB010033820">
    <property type="protein sequence ID" value="KAJ6807526.1"/>
    <property type="molecule type" value="Genomic_DNA"/>
</dbReference>
<evidence type="ECO:0000313" key="3">
    <source>
        <dbReference type="Proteomes" id="UP001140949"/>
    </source>
</evidence>
<dbReference type="Proteomes" id="UP001140949">
    <property type="component" value="Unassembled WGS sequence"/>
</dbReference>
<gene>
    <name evidence="2" type="ORF">M6B38_170585</name>
</gene>
<dbReference type="AlphaFoldDB" id="A0AAX6ETX4"/>
<keyword evidence="1" id="KW-0472">Membrane</keyword>
<sequence>MLLNIIISIITSYLFFHINTIIWFSTSKFHKLFVHVGSHLYKLCQDEFSFHGAEILYIFVPTIMHLYSLQSLQFFKHLFNIRFFLALLYAFNLLTEFIFVWKSMLKFNGAFVA</sequence>
<accession>A0AAX6ETX4</accession>
<feature type="transmembrane region" description="Helical" evidence="1">
    <location>
        <begin position="6"/>
        <end position="27"/>
    </location>
</feature>
<keyword evidence="3" id="KW-1185">Reference proteome</keyword>
<feature type="transmembrane region" description="Helical" evidence="1">
    <location>
        <begin position="48"/>
        <end position="67"/>
    </location>
</feature>